<comment type="caution">
    <text evidence="1">The sequence shown here is derived from an EMBL/GenBank/DDBJ whole genome shotgun (WGS) entry which is preliminary data.</text>
</comment>
<dbReference type="RefSeq" id="WP_109436871.1">
    <property type="nucleotide sequence ID" value="NZ_CANMIK010000005.1"/>
</dbReference>
<proteinExistence type="predicted"/>
<evidence type="ECO:0000313" key="2">
    <source>
        <dbReference type="Proteomes" id="UP000318833"/>
    </source>
</evidence>
<name>A0A554VQS6_9FLAO</name>
<accession>A0A554VQS6</accession>
<dbReference type="OrthoDB" id="1313812at2"/>
<gene>
    <name evidence="1" type="ORF">FOF46_03255</name>
</gene>
<dbReference type="EMBL" id="VLNR01000004">
    <property type="protein sequence ID" value="TSE10876.1"/>
    <property type="molecule type" value="Genomic_DNA"/>
</dbReference>
<sequence length="367" mass="42967">MIRFNRFFIVIISLFILNCSPKKDYQINLKWNKSYSDDTLNKNLIGLQWCLSYLGSTIANDSISPGLTYNDSIISLNIKELGFNNQASNFLASLSYKLKQSEEYKHNNSIDLGRFMAYTIGSPYHYYRIVDVPQKLSDYYELYQFDSIKGYINNSSVSHVDRIIQYSNSSKELDQAFISFEIDSVTKKILEYETMEIMSNGQIKFGIYDINGRLKKSADPKHTKAGKPAKCMWCHEVNIQPLFNDQENITGYLPYITFNDSLEKFDKKLKLVQDSLWKNKALKDKKQHTLMEISYISFMEPSLEHLSNEWGISKLKLQKKLKYLKTHRHHEFDFLGDLYNRNEIDKIAPWKTTEIPSSIREKSYKNP</sequence>
<dbReference type="AlphaFoldDB" id="A0A554VQS6"/>
<organism evidence="1 2">
    <name type="scientific">Aquimarina algiphila</name>
    <dbReference type="NCBI Taxonomy" id="2047982"/>
    <lineage>
        <taxon>Bacteria</taxon>
        <taxon>Pseudomonadati</taxon>
        <taxon>Bacteroidota</taxon>
        <taxon>Flavobacteriia</taxon>
        <taxon>Flavobacteriales</taxon>
        <taxon>Flavobacteriaceae</taxon>
        <taxon>Aquimarina</taxon>
    </lineage>
</organism>
<reference evidence="1 2" key="1">
    <citation type="submission" date="2019-07" db="EMBL/GenBank/DDBJ databases">
        <title>The draft genome sequence of Aquimarina algiphila M91.</title>
        <authorList>
            <person name="Meng X."/>
        </authorList>
    </citation>
    <scope>NUCLEOTIDE SEQUENCE [LARGE SCALE GENOMIC DNA]</scope>
    <source>
        <strain evidence="1 2">M91</strain>
    </source>
</reference>
<keyword evidence="2" id="KW-1185">Reference proteome</keyword>
<protein>
    <submittedName>
        <fullName evidence="1">Uncharacterized protein</fullName>
    </submittedName>
</protein>
<evidence type="ECO:0000313" key="1">
    <source>
        <dbReference type="EMBL" id="TSE10876.1"/>
    </source>
</evidence>
<dbReference type="Proteomes" id="UP000318833">
    <property type="component" value="Unassembled WGS sequence"/>
</dbReference>